<feature type="region of interest" description="Disordered" evidence="7">
    <location>
        <begin position="1"/>
        <end position="21"/>
    </location>
</feature>
<evidence type="ECO:0000313" key="10">
    <source>
        <dbReference type="EMBL" id="GAS89963.1"/>
    </source>
</evidence>
<keyword evidence="5 6" id="KW-0804">Transcription</keyword>
<name>A0A100W1N0_9MYCO</name>
<evidence type="ECO:0000256" key="4">
    <source>
        <dbReference type="ARBA" id="ARBA00023125"/>
    </source>
</evidence>
<dbReference type="Gene3D" id="1.10.1740.10">
    <property type="match status" value="1"/>
</dbReference>
<evidence type="ECO:0000256" key="1">
    <source>
        <dbReference type="ARBA" id="ARBA00010641"/>
    </source>
</evidence>
<comment type="similarity">
    <text evidence="1 6">Belongs to the sigma-70 factor family. ECF subfamily.</text>
</comment>
<dbReference type="InterPro" id="IPR013249">
    <property type="entry name" value="RNA_pol_sigma70_r4_t2"/>
</dbReference>
<keyword evidence="11" id="KW-1185">Reference proteome</keyword>
<dbReference type="RefSeq" id="WP_062830228.1">
    <property type="nucleotide sequence ID" value="NZ_BCSX01000035.1"/>
</dbReference>
<keyword evidence="2 6" id="KW-0805">Transcription regulation</keyword>
<evidence type="ECO:0000259" key="8">
    <source>
        <dbReference type="Pfam" id="PF04542"/>
    </source>
</evidence>
<sequence length="215" mass="24094">MLPQSDGRTRIPPGTPETSACEVESEAELAARFERNAMQYHAVLLRGARRLTRSEADAEDLLQDTLMNAYAGFRRFQPGTNMRAWLFRIMHNRWVSLHRTKQRRPDVFTVEDITDSDLAASSVHMSAVHRSAEDEALDILPDKVIREALSDLPESFRLTVYYADMQGLTYARTAALLGVPMGTVMSRVARSRQRLRTSLADLATTGRGPGEQCVA</sequence>
<dbReference type="InterPro" id="IPR013325">
    <property type="entry name" value="RNA_pol_sigma_r2"/>
</dbReference>
<dbReference type="STRING" id="146020.RMCB_4059"/>
<dbReference type="PROSITE" id="PS01063">
    <property type="entry name" value="SIGMA70_ECF"/>
    <property type="match status" value="1"/>
</dbReference>
<evidence type="ECO:0000256" key="5">
    <source>
        <dbReference type="ARBA" id="ARBA00023163"/>
    </source>
</evidence>
<dbReference type="GO" id="GO:0003677">
    <property type="term" value="F:DNA binding"/>
    <property type="evidence" value="ECO:0007669"/>
    <property type="project" value="UniProtKB-KW"/>
</dbReference>
<feature type="domain" description="RNA polymerase sigma factor 70 region 4 type 2" evidence="9">
    <location>
        <begin position="145"/>
        <end position="195"/>
    </location>
</feature>
<dbReference type="Gene3D" id="1.10.10.10">
    <property type="entry name" value="Winged helix-like DNA-binding domain superfamily/Winged helix DNA-binding domain"/>
    <property type="match status" value="1"/>
</dbReference>
<evidence type="ECO:0000256" key="6">
    <source>
        <dbReference type="RuleBase" id="RU000716"/>
    </source>
</evidence>
<dbReference type="PANTHER" id="PTHR43133">
    <property type="entry name" value="RNA POLYMERASE ECF-TYPE SIGMA FACTO"/>
    <property type="match status" value="1"/>
</dbReference>
<gene>
    <name evidence="10" type="primary">rpoE</name>
    <name evidence="10" type="ORF">RMCB_4059</name>
</gene>
<comment type="caution">
    <text evidence="10">The sequence shown here is derived from an EMBL/GenBank/DDBJ whole genome shotgun (WGS) entry which is preliminary data.</text>
</comment>
<dbReference type="InterPro" id="IPR000838">
    <property type="entry name" value="RNA_pol_sigma70_ECF_CS"/>
</dbReference>
<dbReference type="InterPro" id="IPR013324">
    <property type="entry name" value="RNA_pol_sigma_r3/r4-like"/>
</dbReference>
<dbReference type="OrthoDB" id="9803470at2"/>
<dbReference type="NCBIfam" id="TIGR02937">
    <property type="entry name" value="sigma70-ECF"/>
    <property type="match status" value="1"/>
</dbReference>
<accession>A0A100W1N0</accession>
<keyword evidence="3 6" id="KW-0731">Sigma factor</keyword>
<organism evidence="10 11">
    <name type="scientific">Mycolicibacterium brisbanense</name>
    <dbReference type="NCBI Taxonomy" id="146020"/>
    <lineage>
        <taxon>Bacteria</taxon>
        <taxon>Bacillati</taxon>
        <taxon>Actinomycetota</taxon>
        <taxon>Actinomycetes</taxon>
        <taxon>Mycobacteriales</taxon>
        <taxon>Mycobacteriaceae</taxon>
        <taxon>Mycolicibacterium</taxon>
    </lineage>
</organism>
<keyword evidence="4 6" id="KW-0238">DNA-binding</keyword>
<dbReference type="InterPro" id="IPR007627">
    <property type="entry name" value="RNA_pol_sigma70_r2"/>
</dbReference>
<dbReference type="Pfam" id="PF08281">
    <property type="entry name" value="Sigma70_r4_2"/>
    <property type="match status" value="1"/>
</dbReference>
<dbReference type="InterPro" id="IPR014284">
    <property type="entry name" value="RNA_pol_sigma-70_dom"/>
</dbReference>
<dbReference type="CDD" id="cd06171">
    <property type="entry name" value="Sigma70_r4"/>
    <property type="match status" value="1"/>
</dbReference>
<dbReference type="Proteomes" id="UP000069620">
    <property type="component" value="Unassembled WGS sequence"/>
</dbReference>
<evidence type="ECO:0000256" key="3">
    <source>
        <dbReference type="ARBA" id="ARBA00023082"/>
    </source>
</evidence>
<protein>
    <recommendedName>
        <fullName evidence="6">RNA polymerase sigma factor</fullName>
    </recommendedName>
</protein>
<dbReference type="GO" id="GO:0006950">
    <property type="term" value="P:response to stress"/>
    <property type="evidence" value="ECO:0007669"/>
    <property type="project" value="UniProtKB-ARBA"/>
</dbReference>
<proteinExistence type="inferred from homology"/>
<dbReference type="GO" id="GO:0006352">
    <property type="term" value="P:DNA-templated transcription initiation"/>
    <property type="evidence" value="ECO:0007669"/>
    <property type="project" value="InterPro"/>
</dbReference>
<dbReference type="SUPFAM" id="SSF88659">
    <property type="entry name" value="Sigma3 and sigma4 domains of RNA polymerase sigma factors"/>
    <property type="match status" value="1"/>
</dbReference>
<evidence type="ECO:0000256" key="7">
    <source>
        <dbReference type="SAM" id="MobiDB-lite"/>
    </source>
</evidence>
<dbReference type="InterPro" id="IPR039425">
    <property type="entry name" value="RNA_pol_sigma-70-like"/>
</dbReference>
<dbReference type="PANTHER" id="PTHR43133:SF59">
    <property type="entry name" value="ECF RNA POLYMERASE SIGMA FACTOR SIGR"/>
    <property type="match status" value="1"/>
</dbReference>
<evidence type="ECO:0000313" key="11">
    <source>
        <dbReference type="Proteomes" id="UP000069620"/>
    </source>
</evidence>
<dbReference type="InterPro" id="IPR036388">
    <property type="entry name" value="WH-like_DNA-bd_sf"/>
</dbReference>
<dbReference type="AlphaFoldDB" id="A0A100W1N0"/>
<dbReference type="EMBL" id="BCSX01000035">
    <property type="protein sequence ID" value="GAS89963.1"/>
    <property type="molecule type" value="Genomic_DNA"/>
</dbReference>
<dbReference type="Pfam" id="PF04542">
    <property type="entry name" value="Sigma70_r2"/>
    <property type="match status" value="1"/>
</dbReference>
<dbReference type="GO" id="GO:0016987">
    <property type="term" value="F:sigma factor activity"/>
    <property type="evidence" value="ECO:0007669"/>
    <property type="project" value="UniProtKB-KW"/>
</dbReference>
<dbReference type="SUPFAM" id="SSF88946">
    <property type="entry name" value="Sigma2 domain of RNA polymerase sigma factors"/>
    <property type="match status" value="1"/>
</dbReference>
<evidence type="ECO:0000256" key="2">
    <source>
        <dbReference type="ARBA" id="ARBA00023015"/>
    </source>
</evidence>
<evidence type="ECO:0000259" key="9">
    <source>
        <dbReference type="Pfam" id="PF08281"/>
    </source>
</evidence>
<feature type="domain" description="RNA polymerase sigma-70 region 2" evidence="8">
    <location>
        <begin position="39"/>
        <end position="104"/>
    </location>
</feature>
<reference evidence="11" key="1">
    <citation type="journal article" date="2016" name="Genome Announc.">
        <title>Draft Genome Sequences of Five Rapidly Growing Mycobacterium Species, M. thermoresistibile, M. fortuitum subsp. acetamidolyticum, M. canariasense, M. brisbanense, and M. novocastrense.</title>
        <authorList>
            <person name="Katahira K."/>
            <person name="Ogura Y."/>
            <person name="Gotoh Y."/>
            <person name="Hayashi T."/>
        </authorList>
    </citation>
    <scope>NUCLEOTIDE SEQUENCE [LARGE SCALE GENOMIC DNA]</scope>
    <source>
        <strain evidence="11">JCM15654</strain>
    </source>
</reference>
<reference evidence="11" key="2">
    <citation type="submission" date="2016-02" db="EMBL/GenBank/DDBJ databases">
        <title>Draft genome sequence of five rapidly growing Mycobacterium species.</title>
        <authorList>
            <person name="Katahira K."/>
            <person name="Gotou Y."/>
            <person name="Iida K."/>
            <person name="Ogura Y."/>
            <person name="Hayashi T."/>
        </authorList>
    </citation>
    <scope>NUCLEOTIDE SEQUENCE [LARGE SCALE GENOMIC DNA]</scope>
    <source>
        <strain evidence="11">JCM15654</strain>
    </source>
</reference>